<gene>
    <name evidence="1" type="ORF">O0I10_000856</name>
</gene>
<dbReference type="AlphaFoldDB" id="A0AAD7Y4G2"/>
<protein>
    <submittedName>
        <fullName evidence="1">Uncharacterized protein</fullName>
    </submittedName>
</protein>
<name>A0AAD7Y4G2_9FUNG</name>
<dbReference type="PANTHER" id="PTHR35506">
    <property type="entry name" value="OS02G0135600 PROTEIN"/>
    <property type="match status" value="1"/>
</dbReference>
<dbReference type="GeneID" id="83208276"/>
<reference evidence="1 2" key="1">
    <citation type="submission" date="2023-03" db="EMBL/GenBank/DDBJ databases">
        <title>Genome sequence of Lichtheimia ornata CBS 291.66.</title>
        <authorList>
            <person name="Mohabir J.T."/>
            <person name="Shea T.P."/>
            <person name="Kurbessoian T."/>
            <person name="Berby B."/>
            <person name="Fontaine J."/>
            <person name="Livny J."/>
            <person name="Gnirke A."/>
            <person name="Stajich J.E."/>
            <person name="Cuomo C.A."/>
        </authorList>
    </citation>
    <scope>NUCLEOTIDE SEQUENCE [LARGE SCALE GENOMIC DNA]</scope>
    <source>
        <strain evidence="1">CBS 291.66</strain>
    </source>
</reference>
<dbReference type="EMBL" id="JARTCD010000002">
    <property type="protein sequence ID" value="KAJ8663610.1"/>
    <property type="molecule type" value="Genomic_DNA"/>
</dbReference>
<sequence>MPHTATPAKALVFYSHTPLRSTDQVPSVHELCMRGCSGQLMLEMGIDTTRRGNMIQLLGLGGCDSIQQMREQLVARFGKLKLGIVSEATEIQELATALGIPLFDTILQSLDHVDCLVVDSQWDVINDTLNTAIDTTPNLLKCVVMPATPIPRTIDSQWQSLVPQQSCMTKNGVLVDVSQSESLVCAYLHEGSTRRDNTTEFRAGLIQQQGCNGSILAWHYLAEIGQKLGYVPKYGA</sequence>
<proteinExistence type="predicted"/>
<evidence type="ECO:0000313" key="2">
    <source>
        <dbReference type="Proteomes" id="UP001234581"/>
    </source>
</evidence>
<comment type="caution">
    <text evidence="1">The sequence shown here is derived from an EMBL/GenBank/DDBJ whole genome shotgun (WGS) entry which is preliminary data.</text>
</comment>
<keyword evidence="2" id="KW-1185">Reference proteome</keyword>
<dbReference type="RefSeq" id="XP_058348522.1">
    <property type="nucleotide sequence ID" value="XM_058480958.1"/>
</dbReference>
<dbReference type="Proteomes" id="UP001234581">
    <property type="component" value="Unassembled WGS sequence"/>
</dbReference>
<accession>A0AAD7Y4G2</accession>
<evidence type="ECO:0000313" key="1">
    <source>
        <dbReference type="EMBL" id="KAJ8663610.1"/>
    </source>
</evidence>
<dbReference type="PANTHER" id="PTHR35506:SF1">
    <property type="entry name" value="OS02G0135600 PROTEIN"/>
    <property type="match status" value="1"/>
</dbReference>
<organism evidence="1 2">
    <name type="scientific">Lichtheimia ornata</name>
    <dbReference type="NCBI Taxonomy" id="688661"/>
    <lineage>
        <taxon>Eukaryota</taxon>
        <taxon>Fungi</taxon>
        <taxon>Fungi incertae sedis</taxon>
        <taxon>Mucoromycota</taxon>
        <taxon>Mucoromycotina</taxon>
        <taxon>Mucoromycetes</taxon>
        <taxon>Mucorales</taxon>
        <taxon>Lichtheimiaceae</taxon>
        <taxon>Lichtheimia</taxon>
    </lineage>
</organism>